<dbReference type="InterPro" id="IPR050332">
    <property type="entry name" value="GPCR_2"/>
</dbReference>
<evidence type="ECO:0000313" key="2">
    <source>
        <dbReference type="Proteomes" id="UP000694941"/>
    </source>
</evidence>
<dbReference type="Pfam" id="PF02793">
    <property type="entry name" value="HRM"/>
    <property type="match status" value="1"/>
</dbReference>
<feature type="domain" description="G-protein coupled receptors family 2 profile 1" evidence="1">
    <location>
        <begin position="26"/>
        <end position="109"/>
    </location>
</feature>
<name>A0ABM1RV28_LIMPO</name>
<dbReference type="SUPFAM" id="SSF111418">
    <property type="entry name" value="Hormone receptor domain"/>
    <property type="match status" value="1"/>
</dbReference>
<sequence>VELPGEEHYSRKYMDQQARLEEKRLQCEAKITTNFPRDEELYCPMMWDGAICWPYIPAGTLYEIPCPAYVHGFNTDAFASKLCTSDGTWWINKDRNKTWTNYSMCVTRHIDLQGEPEDSEINMYIDGFFECDMLYKVTLSSNLET</sequence>
<feature type="non-terminal residue" evidence="3">
    <location>
        <position position="1"/>
    </location>
</feature>
<proteinExistence type="predicted"/>
<reference evidence="3" key="1">
    <citation type="submission" date="2025-08" db="UniProtKB">
        <authorList>
            <consortium name="RefSeq"/>
        </authorList>
    </citation>
    <scope>IDENTIFICATION</scope>
    <source>
        <tissue evidence="3">Muscle</tissue>
    </source>
</reference>
<keyword evidence="2" id="KW-1185">Reference proteome</keyword>
<dbReference type="GeneID" id="111083202"/>
<dbReference type="SMART" id="SM00008">
    <property type="entry name" value="HormR"/>
    <property type="match status" value="1"/>
</dbReference>
<gene>
    <name evidence="3" type="primary">LOC111083202</name>
</gene>
<dbReference type="Gene3D" id="4.10.1240.10">
    <property type="entry name" value="GPCR, family 2, extracellular hormone receptor domain"/>
    <property type="match status" value="1"/>
</dbReference>
<dbReference type="InterPro" id="IPR001879">
    <property type="entry name" value="GPCR_2_extracellular_dom"/>
</dbReference>
<protein>
    <submittedName>
        <fullName evidence="3">Parathyroid hormone 2 receptor-like</fullName>
    </submittedName>
</protein>
<dbReference type="Proteomes" id="UP000694941">
    <property type="component" value="Unplaced"/>
</dbReference>
<evidence type="ECO:0000313" key="3">
    <source>
        <dbReference type="RefSeq" id="XP_022235233.1"/>
    </source>
</evidence>
<evidence type="ECO:0000259" key="1">
    <source>
        <dbReference type="PROSITE" id="PS50227"/>
    </source>
</evidence>
<accession>A0ABM1RV28</accession>
<dbReference type="RefSeq" id="XP_022235233.1">
    <property type="nucleotide sequence ID" value="XM_022379525.1"/>
</dbReference>
<dbReference type="PANTHER" id="PTHR45620">
    <property type="entry name" value="PDF RECEPTOR-LIKE PROTEIN-RELATED"/>
    <property type="match status" value="1"/>
</dbReference>
<organism evidence="2 3">
    <name type="scientific">Limulus polyphemus</name>
    <name type="common">Atlantic horseshoe crab</name>
    <dbReference type="NCBI Taxonomy" id="6850"/>
    <lineage>
        <taxon>Eukaryota</taxon>
        <taxon>Metazoa</taxon>
        <taxon>Ecdysozoa</taxon>
        <taxon>Arthropoda</taxon>
        <taxon>Chelicerata</taxon>
        <taxon>Merostomata</taxon>
        <taxon>Xiphosura</taxon>
        <taxon>Limulidae</taxon>
        <taxon>Limulus</taxon>
    </lineage>
</organism>
<dbReference type="PROSITE" id="PS50227">
    <property type="entry name" value="G_PROTEIN_RECEP_F2_3"/>
    <property type="match status" value="1"/>
</dbReference>
<dbReference type="InterPro" id="IPR036445">
    <property type="entry name" value="GPCR_2_extracell_dom_sf"/>
</dbReference>